<reference evidence="1 2" key="1">
    <citation type="submission" date="2016-01" db="EMBL/GenBank/DDBJ databases">
        <authorList>
            <person name="Oliw E.H."/>
        </authorList>
    </citation>
    <scope>NUCLEOTIDE SEQUENCE [LARGE SCALE GENOMIC DNA]</scope>
    <source>
        <strain evidence="1 2">Zutra 3-1</strain>
    </source>
</reference>
<dbReference type="Proteomes" id="UP000191987">
    <property type="component" value="Unassembled WGS sequence"/>
</dbReference>
<proteinExistence type="predicted"/>
<name>A0A1S7S391_9HYPH</name>
<evidence type="ECO:0000313" key="2">
    <source>
        <dbReference type="Proteomes" id="UP000191987"/>
    </source>
</evidence>
<sequence length="87" mass="9873">MFIIWSNDTYESKGSFRFISVMGISDWPRDVRARQLRRTALCASAPNPLIAVSFQSDDDPLAGVGERRHLITQRKIKYIDGGSPEYP</sequence>
<protein>
    <submittedName>
        <fullName evidence="1">Uncharacterized protein</fullName>
    </submittedName>
</protein>
<dbReference type="EMBL" id="FBWG01000049">
    <property type="protein sequence ID" value="CUX61396.1"/>
    <property type="molecule type" value="Genomic_DNA"/>
</dbReference>
<evidence type="ECO:0000313" key="1">
    <source>
        <dbReference type="EMBL" id="CUX61396.1"/>
    </source>
</evidence>
<gene>
    <name evidence="1" type="ORF">AGR7C_pAt0053</name>
</gene>
<accession>A0A1S7S391</accession>
<dbReference type="AlphaFoldDB" id="A0A1S7S391"/>
<organism evidence="1 2">
    <name type="scientific">Agrobacterium deltaense Zutra 3/1</name>
    <dbReference type="NCBI Taxonomy" id="1183427"/>
    <lineage>
        <taxon>Bacteria</taxon>
        <taxon>Pseudomonadati</taxon>
        <taxon>Pseudomonadota</taxon>
        <taxon>Alphaproteobacteria</taxon>
        <taxon>Hyphomicrobiales</taxon>
        <taxon>Rhizobiaceae</taxon>
        <taxon>Rhizobium/Agrobacterium group</taxon>
        <taxon>Agrobacterium</taxon>
    </lineage>
</organism>